<dbReference type="GO" id="GO:0043190">
    <property type="term" value="C:ATP-binding cassette (ABC) transporter complex"/>
    <property type="evidence" value="ECO:0007669"/>
    <property type="project" value="InterPro"/>
</dbReference>
<protein>
    <submittedName>
        <fullName evidence="6">Peptide/nickel transport system substrate-binding protein</fullName>
    </submittedName>
</protein>
<keyword evidence="3" id="KW-0813">Transport</keyword>
<evidence type="ECO:0000313" key="6">
    <source>
        <dbReference type="EMBL" id="MBB6352373.1"/>
    </source>
</evidence>
<dbReference type="PANTHER" id="PTHR30290">
    <property type="entry name" value="PERIPLASMIC BINDING COMPONENT OF ABC TRANSPORTER"/>
    <property type="match status" value="1"/>
</dbReference>
<dbReference type="InterPro" id="IPR006311">
    <property type="entry name" value="TAT_signal"/>
</dbReference>
<dbReference type="Proteomes" id="UP000536262">
    <property type="component" value="Unassembled WGS sequence"/>
</dbReference>
<proteinExistence type="inferred from homology"/>
<dbReference type="Gene3D" id="3.40.190.10">
    <property type="entry name" value="Periplasmic binding protein-like II"/>
    <property type="match status" value="1"/>
</dbReference>
<sequence>MDLAASRRDFLKGSIGAGLLLGSGMGTAWAQAEQAGTPIKGGHLKLGLDGGSSTDSLDPAAYISAIAFCLARSFGDHLVESDPVTGRAVPSIAESWESSDNSKTWTFKIRNDVQFHNGKKLTVDDVVKTLQRHSDEKSRSGALGFLRAITSIEGSGNDLVVKLSESNVDLPLIFTAYHLVIQPNGGYDNPGEGVGTGPYKLVSFEPGVRALFEKNKNDWRERGYVDSFEIIAMNDPTARIAAVSAGRVHLINSVSAKTVPLLKRAPGVQILNTPSRGHYTFPMQVDKAPFDNNDLRLALKYAIDREAMLQTVLGGYGTIGNDFPINSSYPHFPADIEQRSYDPDKAAFHFKKSGHDGPIVLRTSEGVYAGAVDGALLYQESAKKAGIAIEVKREPADGYWTNVWRATPFCMSYYGSRLSQDLMYSTEHVSDSPANETNFNRPDFDTLIKQARVEADEAKRNELYHAAAVMVRDEGGSIIPVFNDHLLAATKQLKGYVHDVGNDLSNGYVASRAWLEA</sequence>
<evidence type="ECO:0000256" key="1">
    <source>
        <dbReference type="ARBA" id="ARBA00004418"/>
    </source>
</evidence>
<dbReference type="CDD" id="cd08503">
    <property type="entry name" value="PBP2_NikA_DppA_OppA_like_17"/>
    <property type="match status" value="1"/>
</dbReference>
<reference evidence="6 7" key="1">
    <citation type="submission" date="2020-08" db="EMBL/GenBank/DDBJ databases">
        <title>Genomic Encyclopedia of Type Strains, Phase IV (KMG-IV): sequencing the most valuable type-strain genomes for metagenomic binning, comparative biology and taxonomic classification.</title>
        <authorList>
            <person name="Goeker M."/>
        </authorList>
    </citation>
    <scope>NUCLEOTIDE SEQUENCE [LARGE SCALE GENOMIC DNA]</scope>
    <source>
        <strain evidence="6 7">DSM 7051</strain>
    </source>
</reference>
<keyword evidence="7" id="KW-1185">Reference proteome</keyword>
<evidence type="ECO:0000256" key="2">
    <source>
        <dbReference type="ARBA" id="ARBA00005695"/>
    </source>
</evidence>
<accession>A0A7X0CCV6</accession>
<dbReference type="Gene3D" id="3.10.105.10">
    <property type="entry name" value="Dipeptide-binding Protein, Domain 3"/>
    <property type="match status" value="1"/>
</dbReference>
<dbReference type="PROSITE" id="PS51318">
    <property type="entry name" value="TAT"/>
    <property type="match status" value="1"/>
</dbReference>
<dbReference type="InterPro" id="IPR039424">
    <property type="entry name" value="SBP_5"/>
</dbReference>
<dbReference type="GO" id="GO:1904680">
    <property type="term" value="F:peptide transmembrane transporter activity"/>
    <property type="evidence" value="ECO:0007669"/>
    <property type="project" value="TreeGrafter"/>
</dbReference>
<evidence type="ECO:0000256" key="3">
    <source>
        <dbReference type="ARBA" id="ARBA00022448"/>
    </source>
</evidence>
<dbReference type="PANTHER" id="PTHR30290:SF10">
    <property type="entry name" value="PERIPLASMIC OLIGOPEPTIDE-BINDING PROTEIN-RELATED"/>
    <property type="match status" value="1"/>
</dbReference>
<keyword evidence="4" id="KW-0732">Signal</keyword>
<comment type="subcellular location">
    <subcellularLocation>
        <location evidence="1">Periplasm</location>
    </subcellularLocation>
</comment>
<dbReference type="Pfam" id="PF00496">
    <property type="entry name" value="SBP_bac_5"/>
    <property type="match status" value="1"/>
</dbReference>
<name>A0A7X0CCV6_9HYPH</name>
<evidence type="ECO:0000256" key="4">
    <source>
        <dbReference type="ARBA" id="ARBA00022729"/>
    </source>
</evidence>
<comment type="caution">
    <text evidence="6">The sequence shown here is derived from an EMBL/GenBank/DDBJ whole genome shotgun (WGS) entry which is preliminary data.</text>
</comment>
<organism evidence="6 7">
    <name type="scientific">Aminobacter aganoensis</name>
    <dbReference type="NCBI Taxonomy" id="83264"/>
    <lineage>
        <taxon>Bacteria</taxon>
        <taxon>Pseudomonadati</taxon>
        <taxon>Pseudomonadota</taxon>
        <taxon>Alphaproteobacteria</taxon>
        <taxon>Hyphomicrobiales</taxon>
        <taxon>Phyllobacteriaceae</taxon>
        <taxon>Aminobacter</taxon>
    </lineage>
</organism>
<dbReference type="AlphaFoldDB" id="A0A7X0CCV6"/>
<dbReference type="SUPFAM" id="SSF53850">
    <property type="entry name" value="Periplasmic binding protein-like II"/>
    <property type="match status" value="1"/>
</dbReference>
<dbReference type="GO" id="GO:0030288">
    <property type="term" value="C:outer membrane-bounded periplasmic space"/>
    <property type="evidence" value="ECO:0007669"/>
    <property type="project" value="UniProtKB-ARBA"/>
</dbReference>
<evidence type="ECO:0000313" key="7">
    <source>
        <dbReference type="Proteomes" id="UP000536262"/>
    </source>
</evidence>
<dbReference type="EMBL" id="JACHOU010000001">
    <property type="protein sequence ID" value="MBB6352373.1"/>
    <property type="molecule type" value="Genomic_DNA"/>
</dbReference>
<gene>
    <name evidence="6" type="ORF">GGR00_000125</name>
</gene>
<dbReference type="GO" id="GO:0015833">
    <property type="term" value="P:peptide transport"/>
    <property type="evidence" value="ECO:0007669"/>
    <property type="project" value="TreeGrafter"/>
</dbReference>
<dbReference type="Gene3D" id="3.90.76.10">
    <property type="entry name" value="Dipeptide-binding Protein, Domain 1"/>
    <property type="match status" value="1"/>
</dbReference>
<dbReference type="InterPro" id="IPR030678">
    <property type="entry name" value="Peptide/Ni-bd"/>
</dbReference>
<dbReference type="PIRSF" id="PIRSF002741">
    <property type="entry name" value="MppA"/>
    <property type="match status" value="1"/>
</dbReference>
<feature type="domain" description="Solute-binding protein family 5" evidence="5">
    <location>
        <begin position="89"/>
        <end position="419"/>
    </location>
</feature>
<evidence type="ECO:0000259" key="5">
    <source>
        <dbReference type="Pfam" id="PF00496"/>
    </source>
</evidence>
<comment type="similarity">
    <text evidence="2">Belongs to the bacterial solute-binding protein 5 family.</text>
</comment>
<dbReference type="InterPro" id="IPR000914">
    <property type="entry name" value="SBP_5_dom"/>
</dbReference>